<dbReference type="InterPro" id="IPR009075">
    <property type="entry name" value="AcylCo_DH/oxidase_C"/>
</dbReference>
<dbReference type="InterPro" id="IPR036250">
    <property type="entry name" value="AcylCo_DH-like_C"/>
</dbReference>
<sequence>MSAAQNSTQTSVPPLDEFIETARTWLEAHTEYRSGGSDDKDLVWGEGEFSVSVFHSLTFEEETALLEKAKAWTQAKAEHGYHAITQPVEYGGLAYPREYARAYSKLESLFVTPTGHETHSVTVGLIAPTINVYGTPEQKEQFVGRFMATRELACQLFSEPGAGSDLAGLACRADRDGDEWVINGQKVWSSGAQFSEWGELIARSDVDVVKHKGMTAFIIPMDLPGIEIRPIKQMSGGSSFNEVFFNDVRVPDSMRLGPVGEGWKVALTTLGFERDHSGDGGGGGSRVGGSWRQIIATARAMGVTSDLVMRQELAKAYTHFRVEGFVNRRASDMRRAGQPAGPEGSLGKLMWTEGMTYVSDVMSKILGATLIADTGEWGTFAWGEHVLGAPGYRIAGGSDETQRNIIGERVLGLPGEPRVDKDISWKDTRR</sequence>
<comment type="cofactor">
    <cofactor evidence="1">
        <name>FAD</name>
        <dbReference type="ChEBI" id="CHEBI:57692"/>
    </cofactor>
</comment>
<evidence type="ECO:0000313" key="9">
    <source>
        <dbReference type="EMBL" id="CAB4721219.1"/>
    </source>
</evidence>
<reference evidence="9" key="1">
    <citation type="submission" date="2020-05" db="EMBL/GenBank/DDBJ databases">
        <authorList>
            <person name="Chiriac C."/>
            <person name="Salcher M."/>
            <person name="Ghai R."/>
            <person name="Kavagutti S V."/>
        </authorList>
    </citation>
    <scope>NUCLEOTIDE SEQUENCE</scope>
</reference>
<dbReference type="InterPro" id="IPR052161">
    <property type="entry name" value="Mycobact_Acyl-CoA_DH"/>
</dbReference>
<keyword evidence="4" id="KW-0274">FAD</keyword>
<evidence type="ECO:0000259" key="7">
    <source>
        <dbReference type="Pfam" id="PF02770"/>
    </source>
</evidence>
<dbReference type="EMBL" id="CAFBLJ010000168">
    <property type="protein sequence ID" value="CAB4883463.1"/>
    <property type="molecule type" value="Genomic_DNA"/>
</dbReference>
<name>A0A6J6RDP8_9ZZZZ</name>
<keyword evidence="5" id="KW-0560">Oxidoreductase</keyword>
<dbReference type="GO" id="GO:0005886">
    <property type="term" value="C:plasma membrane"/>
    <property type="evidence" value="ECO:0007669"/>
    <property type="project" value="TreeGrafter"/>
</dbReference>
<dbReference type="EMBL" id="CAFBMF010000160">
    <property type="protein sequence ID" value="CAB4913435.1"/>
    <property type="molecule type" value="Genomic_DNA"/>
</dbReference>
<dbReference type="EMBL" id="CAFAAL010000172">
    <property type="protein sequence ID" value="CAB4815461.1"/>
    <property type="molecule type" value="Genomic_DNA"/>
</dbReference>
<dbReference type="InterPro" id="IPR037069">
    <property type="entry name" value="AcylCoA_DH/ox_N_sf"/>
</dbReference>
<evidence type="ECO:0000259" key="6">
    <source>
        <dbReference type="Pfam" id="PF00441"/>
    </source>
</evidence>
<dbReference type="Gene3D" id="1.20.140.10">
    <property type="entry name" value="Butyryl-CoA Dehydrogenase, subunit A, domain 3"/>
    <property type="match status" value="1"/>
</dbReference>
<evidence type="ECO:0000256" key="2">
    <source>
        <dbReference type="ARBA" id="ARBA00009347"/>
    </source>
</evidence>
<dbReference type="SUPFAM" id="SSF56645">
    <property type="entry name" value="Acyl-CoA dehydrogenase NM domain-like"/>
    <property type="match status" value="1"/>
</dbReference>
<dbReference type="InterPro" id="IPR046373">
    <property type="entry name" value="Acyl-CoA_Oxase/DH_mid-dom_sf"/>
</dbReference>
<dbReference type="EMBL" id="CAEZYH010000039">
    <property type="protein sequence ID" value="CAB4721219.1"/>
    <property type="molecule type" value="Genomic_DNA"/>
</dbReference>
<dbReference type="Gene3D" id="2.40.110.10">
    <property type="entry name" value="Butyryl-CoA Dehydrogenase, subunit A, domain 2"/>
    <property type="match status" value="1"/>
</dbReference>
<evidence type="ECO:0000259" key="8">
    <source>
        <dbReference type="Pfam" id="PF02771"/>
    </source>
</evidence>
<feature type="domain" description="Acyl-CoA dehydrogenase/oxidase N-terminal" evidence="8">
    <location>
        <begin position="70"/>
        <end position="147"/>
    </location>
</feature>
<dbReference type="AlphaFoldDB" id="A0A6J6RDP8"/>
<evidence type="ECO:0000256" key="4">
    <source>
        <dbReference type="ARBA" id="ARBA00022827"/>
    </source>
</evidence>
<evidence type="ECO:0000313" key="11">
    <source>
        <dbReference type="EMBL" id="CAB4815461.1"/>
    </source>
</evidence>
<dbReference type="PANTHER" id="PTHR43292">
    <property type="entry name" value="ACYL-COA DEHYDROGENASE"/>
    <property type="match status" value="1"/>
</dbReference>
<evidence type="ECO:0000256" key="5">
    <source>
        <dbReference type="ARBA" id="ARBA00023002"/>
    </source>
</evidence>
<dbReference type="SUPFAM" id="SSF47203">
    <property type="entry name" value="Acyl-CoA dehydrogenase C-terminal domain-like"/>
    <property type="match status" value="1"/>
</dbReference>
<dbReference type="Pfam" id="PF00441">
    <property type="entry name" value="Acyl-CoA_dh_1"/>
    <property type="match status" value="1"/>
</dbReference>
<evidence type="ECO:0000313" key="12">
    <source>
        <dbReference type="EMBL" id="CAB4883463.1"/>
    </source>
</evidence>
<dbReference type="InterPro" id="IPR013786">
    <property type="entry name" value="AcylCoA_DH/ox_N"/>
</dbReference>
<comment type="similarity">
    <text evidence="2">Belongs to the acyl-CoA dehydrogenase family.</text>
</comment>
<dbReference type="Gene3D" id="1.10.540.10">
    <property type="entry name" value="Acyl-CoA dehydrogenase/oxidase, N-terminal domain"/>
    <property type="match status" value="1"/>
</dbReference>
<feature type="domain" description="Acyl-CoA oxidase/dehydrogenase middle" evidence="7">
    <location>
        <begin position="154"/>
        <end position="248"/>
    </location>
</feature>
<feature type="domain" description="Acyl-CoA dehydrogenase/oxidase C-terminal" evidence="6">
    <location>
        <begin position="260"/>
        <end position="411"/>
    </location>
</feature>
<accession>A0A6J6RDP8</accession>
<dbReference type="InterPro" id="IPR009100">
    <property type="entry name" value="AcylCoA_DH/oxidase_NM_dom_sf"/>
</dbReference>
<dbReference type="InterPro" id="IPR006091">
    <property type="entry name" value="Acyl-CoA_Oxase/DH_mid-dom"/>
</dbReference>
<dbReference type="EMBL" id="CAEZZP010000063">
    <property type="protein sequence ID" value="CAB4775127.1"/>
    <property type="molecule type" value="Genomic_DNA"/>
</dbReference>
<dbReference type="FunFam" id="2.40.110.10:FF:000011">
    <property type="entry name" value="Acyl-CoA dehydrogenase FadE34"/>
    <property type="match status" value="1"/>
</dbReference>
<evidence type="ECO:0000313" key="10">
    <source>
        <dbReference type="EMBL" id="CAB4775127.1"/>
    </source>
</evidence>
<dbReference type="Pfam" id="PF02770">
    <property type="entry name" value="Acyl-CoA_dh_M"/>
    <property type="match status" value="1"/>
</dbReference>
<proteinExistence type="inferred from homology"/>
<dbReference type="Pfam" id="PF02771">
    <property type="entry name" value="Acyl-CoA_dh_N"/>
    <property type="match status" value="1"/>
</dbReference>
<organism evidence="9">
    <name type="scientific">freshwater metagenome</name>
    <dbReference type="NCBI Taxonomy" id="449393"/>
    <lineage>
        <taxon>unclassified sequences</taxon>
        <taxon>metagenomes</taxon>
        <taxon>ecological metagenomes</taxon>
    </lineage>
</organism>
<evidence type="ECO:0000256" key="3">
    <source>
        <dbReference type="ARBA" id="ARBA00022630"/>
    </source>
</evidence>
<keyword evidence="3" id="KW-0285">Flavoprotein</keyword>
<dbReference type="GO" id="GO:0016627">
    <property type="term" value="F:oxidoreductase activity, acting on the CH-CH group of donors"/>
    <property type="evidence" value="ECO:0007669"/>
    <property type="project" value="InterPro"/>
</dbReference>
<dbReference type="PANTHER" id="PTHR43292:SF4">
    <property type="entry name" value="ACYL-COA DEHYDROGENASE FADE34"/>
    <property type="match status" value="1"/>
</dbReference>
<evidence type="ECO:0000256" key="1">
    <source>
        <dbReference type="ARBA" id="ARBA00001974"/>
    </source>
</evidence>
<evidence type="ECO:0000313" key="13">
    <source>
        <dbReference type="EMBL" id="CAB4913435.1"/>
    </source>
</evidence>
<dbReference type="GO" id="GO:0050660">
    <property type="term" value="F:flavin adenine dinucleotide binding"/>
    <property type="evidence" value="ECO:0007669"/>
    <property type="project" value="InterPro"/>
</dbReference>
<gene>
    <name evidence="9" type="ORF">UFOPK2658_01042</name>
    <name evidence="10" type="ORF">UFOPK2880_01058</name>
    <name evidence="11" type="ORF">UFOPK3004_01516</name>
    <name evidence="12" type="ORF">UFOPK3304_01870</name>
    <name evidence="13" type="ORF">UFOPK3494_01671</name>
</gene>
<protein>
    <submittedName>
        <fullName evidence="9">Unannotated protein</fullName>
    </submittedName>
</protein>